<dbReference type="KEGG" id="msei:MSEDJ_40660"/>
<accession>A0A7I7QVA4</accession>
<name>A0A7I7QVA4_9MYCO</name>
<proteinExistence type="predicted"/>
<evidence type="ECO:0000313" key="3">
    <source>
        <dbReference type="Proteomes" id="UP000467193"/>
    </source>
</evidence>
<dbReference type="InterPro" id="IPR014710">
    <property type="entry name" value="RmlC-like_jellyroll"/>
</dbReference>
<dbReference type="CDD" id="cd02234">
    <property type="entry name" value="cupin_BLR7677-like"/>
    <property type="match status" value="1"/>
</dbReference>
<dbReference type="RefSeq" id="WP_029104971.1">
    <property type="nucleotide sequence ID" value="NZ_AP022588.1"/>
</dbReference>
<evidence type="ECO:0000259" key="1">
    <source>
        <dbReference type="Pfam" id="PF07883"/>
    </source>
</evidence>
<dbReference type="SUPFAM" id="SSF51182">
    <property type="entry name" value="RmlC-like cupins"/>
    <property type="match status" value="1"/>
</dbReference>
<dbReference type="InterPro" id="IPR013096">
    <property type="entry name" value="Cupin_2"/>
</dbReference>
<feature type="domain" description="Cupin type-2" evidence="1">
    <location>
        <begin position="34"/>
        <end position="106"/>
    </location>
</feature>
<organism evidence="2 3">
    <name type="scientific">Mycolicibacterium sediminis</name>
    <dbReference type="NCBI Taxonomy" id="1286180"/>
    <lineage>
        <taxon>Bacteria</taxon>
        <taxon>Bacillati</taxon>
        <taxon>Actinomycetota</taxon>
        <taxon>Actinomycetes</taxon>
        <taxon>Mycobacteriales</taxon>
        <taxon>Mycobacteriaceae</taxon>
        <taxon>Mycolicibacterium</taxon>
    </lineage>
</organism>
<dbReference type="EMBL" id="AP022588">
    <property type="protein sequence ID" value="BBY29970.1"/>
    <property type="molecule type" value="Genomic_DNA"/>
</dbReference>
<dbReference type="Proteomes" id="UP000467193">
    <property type="component" value="Chromosome"/>
</dbReference>
<evidence type="ECO:0000313" key="2">
    <source>
        <dbReference type="EMBL" id="BBY29970.1"/>
    </source>
</evidence>
<protein>
    <submittedName>
        <fullName evidence="2">Cupin</fullName>
    </submittedName>
</protein>
<dbReference type="InterPro" id="IPR011051">
    <property type="entry name" value="RmlC_Cupin_sf"/>
</dbReference>
<dbReference type="PANTHER" id="PTHR38599:SF1">
    <property type="entry name" value="CUPIN DOMAIN PROTEIN (AFU_ORTHOLOGUE AFUA_3G13620)"/>
    <property type="match status" value="1"/>
</dbReference>
<sequence length="136" mass="15039">MSEVMERLTKAMTVIQSVTPPIIPQDADAMTAIIEWGPGDAGAPPHRHPGGPCFGYVLEGEMLFELEGEAPRVIKAGEAFWEPGGDVIHYSDGNNREDVPLRFLVTMLCRPGVDMFVLVDDAELEQRKDRRIPKGH</sequence>
<dbReference type="AlphaFoldDB" id="A0A7I7QVA4"/>
<gene>
    <name evidence="2" type="ORF">MSEDJ_40660</name>
</gene>
<dbReference type="Gene3D" id="2.60.120.10">
    <property type="entry name" value="Jelly Rolls"/>
    <property type="match status" value="1"/>
</dbReference>
<dbReference type="GeneID" id="76726150"/>
<keyword evidence="3" id="KW-1185">Reference proteome</keyword>
<dbReference type="Pfam" id="PF07883">
    <property type="entry name" value="Cupin_2"/>
    <property type="match status" value="1"/>
</dbReference>
<reference evidence="2 3" key="1">
    <citation type="journal article" date="2019" name="Emerg. Microbes Infect.">
        <title>Comprehensive subspecies identification of 175 nontuberculous mycobacteria species based on 7547 genomic profiles.</title>
        <authorList>
            <person name="Matsumoto Y."/>
            <person name="Kinjo T."/>
            <person name="Motooka D."/>
            <person name="Nabeya D."/>
            <person name="Jung N."/>
            <person name="Uechi K."/>
            <person name="Horii T."/>
            <person name="Iida T."/>
            <person name="Fujita J."/>
            <person name="Nakamura S."/>
        </authorList>
    </citation>
    <scope>NUCLEOTIDE SEQUENCE [LARGE SCALE GENOMIC DNA]</scope>
    <source>
        <strain evidence="2 3">JCM 17899</strain>
    </source>
</reference>
<dbReference type="PANTHER" id="PTHR38599">
    <property type="entry name" value="CUPIN DOMAIN PROTEIN (AFU_ORTHOLOGUE AFUA_3G13620)"/>
    <property type="match status" value="1"/>
</dbReference>